<dbReference type="EMBL" id="PTJA01000001">
    <property type="protein sequence ID" value="PPK83152.1"/>
    <property type="molecule type" value="Genomic_DNA"/>
</dbReference>
<reference evidence="1 2" key="1">
    <citation type="submission" date="2018-02" db="EMBL/GenBank/DDBJ databases">
        <title>Genomic Encyclopedia of Archaeal and Bacterial Type Strains, Phase II (KMG-II): from individual species to whole genera.</title>
        <authorList>
            <person name="Goeker M."/>
        </authorList>
    </citation>
    <scope>NUCLEOTIDE SEQUENCE [LARGE SCALE GENOMIC DNA]</scope>
    <source>
        <strain evidence="1 2">DSM 3808</strain>
    </source>
</reference>
<protein>
    <submittedName>
        <fullName evidence="1">Uncharacterized protein</fullName>
    </submittedName>
</protein>
<dbReference type="RefSeq" id="WP_104433678.1">
    <property type="nucleotide sequence ID" value="NZ_PTJA01000001.1"/>
</dbReference>
<gene>
    <name evidence="1" type="ORF">BXY41_101215</name>
</gene>
<dbReference type="AlphaFoldDB" id="A0A2S6HYE0"/>
<keyword evidence="2" id="KW-1185">Reference proteome</keyword>
<sequence length="64" mass="7514">MSKAKDTKKTVREPVKFNREALLASKEFSGYQPDFAKVLLTKPEYTLEEAKEILDKFFENKEEK</sequence>
<proteinExistence type="predicted"/>
<comment type="caution">
    <text evidence="1">The sequence shown here is derived from an EMBL/GenBank/DDBJ whole genome shotgun (WGS) entry which is preliminary data.</text>
</comment>
<evidence type="ECO:0000313" key="1">
    <source>
        <dbReference type="EMBL" id="PPK83152.1"/>
    </source>
</evidence>
<evidence type="ECO:0000313" key="2">
    <source>
        <dbReference type="Proteomes" id="UP000237749"/>
    </source>
</evidence>
<organism evidence="1 2">
    <name type="scientific">Lacrimispora xylanisolvens</name>
    <dbReference type="NCBI Taxonomy" id="384636"/>
    <lineage>
        <taxon>Bacteria</taxon>
        <taxon>Bacillati</taxon>
        <taxon>Bacillota</taxon>
        <taxon>Clostridia</taxon>
        <taxon>Lachnospirales</taxon>
        <taxon>Lachnospiraceae</taxon>
        <taxon>Lacrimispora</taxon>
    </lineage>
</organism>
<accession>A0A2S6HYE0</accession>
<dbReference type="Proteomes" id="UP000237749">
    <property type="component" value="Unassembled WGS sequence"/>
</dbReference>
<name>A0A2S6HYE0_9FIRM</name>